<dbReference type="InterPro" id="IPR012347">
    <property type="entry name" value="Ferritin-like"/>
</dbReference>
<protein>
    <submittedName>
        <fullName evidence="4">Dps family protein</fullName>
    </submittedName>
</protein>
<comment type="caution">
    <text evidence="4">The sequence shown here is derived from an EMBL/GenBank/DDBJ whole genome shotgun (WGS) entry which is preliminary data.</text>
</comment>
<evidence type="ECO:0000313" key="5">
    <source>
        <dbReference type="Proteomes" id="UP001589645"/>
    </source>
</evidence>
<dbReference type="PRINTS" id="PR01346">
    <property type="entry name" value="HELNAPAPROT"/>
</dbReference>
<dbReference type="PANTHER" id="PTHR42932:SF1">
    <property type="entry name" value="GENERAL STRESS PROTEIN 20U"/>
    <property type="match status" value="1"/>
</dbReference>
<dbReference type="Gene3D" id="1.20.1260.10">
    <property type="match status" value="1"/>
</dbReference>
<reference evidence="4 5" key="1">
    <citation type="submission" date="2024-09" db="EMBL/GenBank/DDBJ databases">
        <authorList>
            <person name="Sun Q."/>
            <person name="Mori K."/>
        </authorList>
    </citation>
    <scope>NUCLEOTIDE SEQUENCE [LARGE SCALE GENOMIC DNA]</scope>
    <source>
        <strain evidence="4 5">CECT 8064</strain>
    </source>
</reference>
<name>A0ABV5HIA4_9VIBR</name>
<dbReference type="EMBL" id="JBHMEP010000001">
    <property type="protein sequence ID" value="MFB9133954.1"/>
    <property type="molecule type" value="Genomic_DNA"/>
</dbReference>
<feature type="domain" description="Ferritin/DPS" evidence="3">
    <location>
        <begin position="21"/>
        <end position="158"/>
    </location>
</feature>
<dbReference type="InterPro" id="IPR008331">
    <property type="entry name" value="Ferritin_DPS_dom"/>
</dbReference>
<organism evidence="4 5">
    <name type="scientific">Vibrio olivae</name>
    <dbReference type="NCBI Taxonomy" id="1243002"/>
    <lineage>
        <taxon>Bacteria</taxon>
        <taxon>Pseudomonadati</taxon>
        <taxon>Pseudomonadota</taxon>
        <taxon>Gammaproteobacteria</taxon>
        <taxon>Vibrionales</taxon>
        <taxon>Vibrionaceae</taxon>
        <taxon>Vibrio</taxon>
    </lineage>
</organism>
<dbReference type="CDD" id="cd01043">
    <property type="entry name" value="DPS"/>
    <property type="match status" value="1"/>
</dbReference>
<dbReference type="InterPro" id="IPR023188">
    <property type="entry name" value="DPS_DNA-bd_CS"/>
</dbReference>
<dbReference type="RefSeq" id="WP_390189597.1">
    <property type="nucleotide sequence ID" value="NZ_JBHMEP010000001.1"/>
</dbReference>
<evidence type="ECO:0000256" key="1">
    <source>
        <dbReference type="ARBA" id="ARBA00009497"/>
    </source>
</evidence>
<keyword evidence="5" id="KW-1185">Reference proteome</keyword>
<dbReference type="SUPFAM" id="SSF47240">
    <property type="entry name" value="Ferritin-like"/>
    <property type="match status" value="1"/>
</dbReference>
<dbReference type="Pfam" id="PF00210">
    <property type="entry name" value="Ferritin"/>
    <property type="match status" value="1"/>
</dbReference>
<evidence type="ECO:0000313" key="4">
    <source>
        <dbReference type="EMBL" id="MFB9133954.1"/>
    </source>
</evidence>
<dbReference type="InterPro" id="IPR002177">
    <property type="entry name" value="DPS_DNA-bd"/>
</dbReference>
<evidence type="ECO:0000256" key="2">
    <source>
        <dbReference type="RuleBase" id="RU003875"/>
    </source>
</evidence>
<comment type="similarity">
    <text evidence="1 2">Belongs to the Dps family.</text>
</comment>
<dbReference type="PROSITE" id="PS00818">
    <property type="entry name" value="DPS_1"/>
    <property type="match status" value="1"/>
</dbReference>
<sequence length="158" mass="18133">MTTEKNFIGLNQEQSQSVARELNQLLAHYQVFYMNTRGYHWNVKGPQFFELHTKFEEIYTDLQTKIDEIAERILTLGFMPDHSFTTYLEASSIKEDTQVTDGAACVKGLVDGFTTLLEKQRSILDSSADAGDEGTNALMGDYIREQEKLMWMLNAYLQ</sequence>
<gene>
    <name evidence="4" type="ORF">ACFFUV_03095</name>
</gene>
<dbReference type="PROSITE" id="PS00819">
    <property type="entry name" value="DPS_2"/>
    <property type="match status" value="1"/>
</dbReference>
<dbReference type="PIRSF" id="PIRSF005900">
    <property type="entry name" value="Dps"/>
    <property type="match status" value="1"/>
</dbReference>
<proteinExistence type="inferred from homology"/>
<evidence type="ECO:0000259" key="3">
    <source>
        <dbReference type="Pfam" id="PF00210"/>
    </source>
</evidence>
<accession>A0ABV5HIA4</accession>
<dbReference type="InterPro" id="IPR009078">
    <property type="entry name" value="Ferritin-like_SF"/>
</dbReference>
<dbReference type="Proteomes" id="UP001589645">
    <property type="component" value="Unassembled WGS sequence"/>
</dbReference>
<dbReference type="PANTHER" id="PTHR42932">
    <property type="entry name" value="GENERAL STRESS PROTEIN 20U"/>
    <property type="match status" value="1"/>
</dbReference>